<proteinExistence type="predicted"/>
<protein>
    <recommendedName>
        <fullName evidence="3">Profilin</fullName>
    </recommendedName>
</protein>
<sequence length="144" mass="15259">MSDPEESTQISSPAIWRAILTGGGSKSWVLFERGTIVILTDPSSTTTPDLATQAIEILEEWGPVHAGTPSGDFNVIDLNGNDDDDAPGGYVVTGHHPDVLNYVPSDAVQEGAPDMIVGLIGRGNRDEDARGLTVVHVEDNRGKP</sequence>
<evidence type="ECO:0000313" key="1">
    <source>
        <dbReference type="EMBL" id="KAL2827489.1"/>
    </source>
</evidence>
<keyword evidence="2" id="KW-1185">Reference proteome</keyword>
<comment type="caution">
    <text evidence="1">The sequence shown here is derived from an EMBL/GenBank/DDBJ whole genome shotgun (WGS) entry which is preliminary data.</text>
</comment>
<reference evidence="1 2" key="1">
    <citation type="submission" date="2024-07" db="EMBL/GenBank/DDBJ databases">
        <title>Section-level genome sequencing and comparative genomics of Aspergillus sections Usti and Cavernicolus.</title>
        <authorList>
            <consortium name="Lawrence Berkeley National Laboratory"/>
            <person name="Nybo J.L."/>
            <person name="Vesth T.C."/>
            <person name="Theobald S."/>
            <person name="Frisvad J.C."/>
            <person name="Larsen T.O."/>
            <person name="Kjaerboelling I."/>
            <person name="Rothschild-Mancinelli K."/>
            <person name="Lyhne E.K."/>
            <person name="Kogle M.E."/>
            <person name="Barry K."/>
            <person name="Clum A."/>
            <person name="Na H."/>
            <person name="Ledsgaard L."/>
            <person name="Lin J."/>
            <person name="Lipzen A."/>
            <person name="Kuo A."/>
            <person name="Riley R."/>
            <person name="Mondo S."/>
            <person name="Labutti K."/>
            <person name="Haridas S."/>
            <person name="Pangalinan J."/>
            <person name="Salamov A.A."/>
            <person name="Simmons B.A."/>
            <person name="Magnuson J.K."/>
            <person name="Chen J."/>
            <person name="Drula E."/>
            <person name="Henrissat B."/>
            <person name="Wiebenga A."/>
            <person name="Lubbers R.J."/>
            <person name="Gomes A.C."/>
            <person name="Makela M.R."/>
            <person name="Stajich J."/>
            <person name="Grigoriev I.V."/>
            <person name="Mortensen U.H."/>
            <person name="De Vries R.P."/>
            <person name="Baker S.E."/>
            <person name="Andersen M.R."/>
        </authorList>
    </citation>
    <scope>NUCLEOTIDE SEQUENCE [LARGE SCALE GENOMIC DNA]</scope>
    <source>
        <strain evidence="1 2">CBS 123904</strain>
    </source>
</reference>
<gene>
    <name evidence="1" type="ORF">BJY01DRAFT_255671</name>
</gene>
<name>A0ABR4IJS5_9EURO</name>
<evidence type="ECO:0000313" key="2">
    <source>
        <dbReference type="Proteomes" id="UP001610446"/>
    </source>
</evidence>
<accession>A0ABR4IJS5</accession>
<dbReference type="Proteomes" id="UP001610446">
    <property type="component" value="Unassembled WGS sequence"/>
</dbReference>
<evidence type="ECO:0008006" key="3">
    <source>
        <dbReference type="Google" id="ProtNLM"/>
    </source>
</evidence>
<dbReference type="EMBL" id="JBFXLU010000396">
    <property type="protein sequence ID" value="KAL2827489.1"/>
    <property type="molecule type" value="Genomic_DNA"/>
</dbReference>
<organism evidence="1 2">
    <name type="scientific">Aspergillus pseudoustus</name>
    <dbReference type="NCBI Taxonomy" id="1810923"/>
    <lineage>
        <taxon>Eukaryota</taxon>
        <taxon>Fungi</taxon>
        <taxon>Dikarya</taxon>
        <taxon>Ascomycota</taxon>
        <taxon>Pezizomycotina</taxon>
        <taxon>Eurotiomycetes</taxon>
        <taxon>Eurotiomycetidae</taxon>
        <taxon>Eurotiales</taxon>
        <taxon>Aspergillaceae</taxon>
        <taxon>Aspergillus</taxon>
        <taxon>Aspergillus subgen. Nidulantes</taxon>
    </lineage>
</organism>